<evidence type="ECO:0000313" key="3">
    <source>
        <dbReference type="RefSeq" id="XP_016464752.1"/>
    </source>
</evidence>
<dbReference type="CDD" id="cd09272">
    <property type="entry name" value="RNase_HI_RT_Ty1"/>
    <property type="match status" value="1"/>
</dbReference>
<dbReference type="Pfam" id="PF13976">
    <property type="entry name" value="gag_pre-integrs"/>
    <property type="match status" value="1"/>
</dbReference>
<dbReference type="KEGG" id="nta:107787662"/>
<sequence>MPLSANITTQEQQKDKFFMVLALKGPRSDLSSVRDQILSSPIVPSLLDVSARLLCIYSETIDTNKAETSVLAVQNEDPRGQSVYREKGKSSRPYCNYCNKPSHTRQTCWKLHGRPTRPKNHSTAHVVQTREDIDGQQANSITLSVAAFSDYLQSSPISPWILDSGASDHISVTLVNGSQTEVKRVGKVQPLPSISLNSVLFAPECPFNLDRSMGKTIGTRYESQGLYYLSKSQPHVAFTSAASADLLHNRLGHPSLAKLQKLIPSLFTLSSIECESCQLGKHTRISFPKRVNNRAISMFDIVHSDIWGPSRVVSNLSLPNNREVVPPPLQVYSRRTRLPALINDKTTPDLYTLVAPDDSSLTPSSPAPVMPSSDAVTPPIAIHKVTGGKIYCWISMDIHSKGGSDGTVERLKAHLVAKGYTQIYGLAYGDTFSLVAKIASVRLLIYLAAIHHCPLHQLDIKNAFLYGELAEEVYMEQPPGNISAKTTYVQSFSNQGLGELKYFLGIEVAQSKTGIAISQRKYALDILNETCMLNCKPVDTPMDPNVKLVPGQGEPLEDPGKYRRLVGKLNYFTITRPDISFAVSVVSQYLQAPCKDHWDAVIRILRYIKRAPGQGLLYEDKGHTDIIGYSDVDWVGSPLDKRSTFGSSAEAEYRAMALGTCKLIWLKQLLQEFKCVEFKQMKLICDNQVALHIASNPIFHERTKHIEVDCHLLGKRSSLDALSLALSVQMTNWQMFLLSPLEELVLNTFAASLEHMTCMLQLEGEC</sequence>
<dbReference type="SUPFAM" id="SSF56672">
    <property type="entry name" value="DNA/RNA polymerases"/>
    <property type="match status" value="1"/>
</dbReference>
<dbReference type="InterPro" id="IPR025724">
    <property type="entry name" value="GAG-pre-integrase_dom"/>
</dbReference>
<dbReference type="InterPro" id="IPR043502">
    <property type="entry name" value="DNA/RNA_pol_sf"/>
</dbReference>
<dbReference type="InterPro" id="IPR013103">
    <property type="entry name" value="RVT_2"/>
</dbReference>
<dbReference type="PANTHER" id="PTHR11439">
    <property type="entry name" value="GAG-POL-RELATED RETROTRANSPOSON"/>
    <property type="match status" value="1"/>
</dbReference>
<name>A0A1S3ZK64_TOBAC</name>
<organism evidence="3">
    <name type="scientific">Nicotiana tabacum</name>
    <name type="common">Common tobacco</name>
    <dbReference type="NCBI Taxonomy" id="4097"/>
    <lineage>
        <taxon>Eukaryota</taxon>
        <taxon>Viridiplantae</taxon>
        <taxon>Streptophyta</taxon>
        <taxon>Embryophyta</taxon>
        <taxon>Tracheophyta</taxon>
        <taxon>Spermatophyta</taxon>
        <taxon>Magnoliopsida</taxon>
        <taxon>eudicotyledons</taxon>
        <taxon>Gunneridae</taxon>
        <taxon>Pentapetalae</taxon>
        <taxon>asterids</taxon>
        <taxon>lamiids</taxon>
        <taxon>Solanales</taxon>
        <taxon>Solanaceae</taxon>
        <taxon>Nicotianoideae</taxon>
        <taxon>Nicotianeae</taxon>
        <taxon>Nicotiana</taxon>
    </lineage>
</organism>
<feature type="domain" description="GAG-pre-integrase" evidence="2">
    <location>
        <begin position="225"/>
        <end position="282"/>
    </location>
</feature>
<dbReference type="OMA" id="SIECESC"/>
<proteinExistence type="predicted"/>
<evidence type="ECO:0000259" key="1">
    <source>
        <dbReference type="Pfam" id="PF07727"/>
    </source>
</evidence>
<dbReference type="PANTHER" id="PTHR11439:SF485">
    <property type="entry name" value="REVERSE TRANSCRIPTASE TY1_COPIA-TYPE DOMAIN-CONTAINING PROTEIN"/>
    <property type="match status" value="1"/>
</dbReference>
<dbReference type="STRING" id="4097.A0A1S3ZK64"/>
<dbReference type="OrthoDB" id="1302228at2759"/>
<dbReference type="RefSeq" id="XP_016464752.1">
    <property type="nucleotide sequence ID" value="XM_016609266.1"/>
</dbReference>
<accession>A0A1S3ZK64</accession>
<dbReference type="PaxDb" id="4097-A0A1S3ZK64"/>
<protein>
    <submittedName>
        <fullName evidence="3">Uncharacterized protein</fullName>
    </submittedName>
</protein>
<reference evidence="3" key="1">
    <citation type="submission" date="2025-08" db="UniProtKB">
        <authorList>
            <consortium name="RefSeq"/>
        </authorList>
    </citation>
    <scope>IDENTIFICATION</scope>
</reference>
<dbReference type="Pfam" id="PF07727">
    <property type="entry name" value="RVT_2"/>
    <property type="match status" value="1"/>
</dbReference>
<feature type="domain" description="Reverse transcriptase Ty1/copia-type" evidence="1">
    <location>
        <begin position="403"/>
        <end position="483"/>
    </location>
</feature>
<evidence type="ECO:0000259" key="2">
    <source>
        <dbReference type="Pfam" id="PF13976"/>
    </source>
</evidence>
<gene>
    <name evidence="3" type="primary">LOC107787662</name>
</gene>
<dbReference type="AlphaFoldDB" id="A0A1S3ZK64"/>